<evidence type="ECO:0000256" key="7">
    <source>
        <dbReference type="ARBA" id="ARBA00051245"/>
    </source>
</evidence>
<dbReference type="OrthoDB" id="5842315at2759"/>
<evidence type="ECO:0000256" key="9">
    <source>
        <dbReference type="SAM" id="MobiDB-lite"/>
    </source>
</evidence>
<dbReference type="AlphaFoldDB" id="A0A8S1HVG6"/>
<evidence type="ECO:0000259" key="11">
    <source>
        <dbReference type="PROSITE" id="PS50011"/>
    </source>
</evidence>
<dbReference type="InterPro" id="IPR036860">
    <property type="entry name" value="SH2_dom_sf"/>
</dbReference>
<keyword evidence="2" id="KW-0808">Transferase</keyword>
<dbReference type="SUPFAM" id="SSF56112">
    <property type="entry name" value="Protein kinase-like (PK-like)"/>
    <property type="match status" value="1"/>
</dbReference>
<dbReference type="PROSITE" id="PS50001">
    <property type="entry name" value="SH2"/>
    <property type="match status" value="1"/>
</dbReference>
<feature type="compositionally biased region" description="Polar residues" evidence="9">
    <location>
        <begin position="76"/>
        <end position="86"/>
    </location>
</feature>
<dbReference type="PRINTS" id="PR00109">
    <property type="entry name" value="TYRKINASE"/>
</dbReference>
<dbReference type="InterPro" id="IPR000980">
    <property type="entry name" value="SH2"/>
</dbReference>
<reference evidence="12" key="1">
    <citation type="submission" date="2020-10" db="EMBL/GenBank/DDBJ databases">
        <authorList>
            <person name="Kikuchi T."/>
        </authorList>
    </citation>
    <scope>NUCLEOTIDE SEQUENCE</scope>
    <source>
        <strain evidence="12">NKZ352</strain>
    </source>
</reference>
<keyword evidence="6" id="KW-0829">Tyrosine-protein kinase</keyword>
<dbReference type="PROSITE" id="PS50011">
    <property type="entry name" value="PROTEIN_KINASE_DOM"/>
    <property type="match status" value="1"/>
</dbReference>
<dbReference type="GO" id="GO:0005524">
    <property type="term" value="F:ATP binding"/>
    <property type="evidence" value="ECO:0007669"/>
    <property type="project" value="UniProtKB-KW"/>
</dbReference>
<comment type="caution">
    <text evidence="12">The sequence shown here is derived from an EMBL/GenBank/DDBJ whole genome shotgun (WGS) entry which is preliminary data.</text>
</comment>
<dbReference type="InterPro" id="IPR011009">
    <property type="entry name" value="Kinase-like_dom_sf"/>
</dbReference>
<evidence type="ECO:0000313" key="12">
    <source>
        <dbReference type="EMBL" id="CAD6199331.1"/>
    </source>
</evidence>
<dbReference type="SMART" id="SM00219">
    <property type="entry name" value="TyrKc"/>
    <property type="match status" value="1"/>
</dbReference>
<evidence type="ECO:0000256" key="2">
    <source>
        <dbReference type="ARBA" id="ARBA00022679"/>
    </source>
</evidence>
<dbReference type="GO" id="GO:0004715">
    <property type="term" value="F:non-membrane spanning protein tyrosine kinase activity"/>
    <property type="evidence" value="ECO:0007669"/>
    <property type="project" value="UniProtKB-EC"/>
</dbReference>
<dbReference type="InterPro" id="IPR008266">
    <property type="entry name" value="Tyr_kinase_AS"/>
</dbReference>
<comment type="catalytic activity">
    <reaction evidence="7">
        <text>L-tyrosyl-[protein] + ATP = O-phospho-L-tyrosyl-[protein] + ADP + H(+)</text>
        <dbReference type="Rhea" id="RHEA:10596"/>
        <dbReference type="Rhea" id="RHEA-COMP:10136"/>
        <dbReference type="Rhea" id="RHEA-COMP:20101"/>
        <dbReference type="ChEBI" id="CHEBI:15378"/>
        <dbReference type="ChEBI" id="CHEBI:30616"/>
        <dbReference type="ChEBI" id="CHEBI:46858"/>
        <dbReference type="ChEBI" id="CHEBI:61978"/>
        <dbReference type="ChEBI" id="CHEBI:456216"/>
        <dbReference type="EC" id="2.7.10.2"/>
    </reaction>
</comment>
<evidence type="ECO:0000256" key="1">
    <source>
        <dbReference type="ARBA" id="ARBA00011903"/>
    </source>
</evidence>
<dbReference type="InterPro" id="IPR050198">
    <property type="entry name" value="Non-receptor_tyrosine_kinases"/>
</dbReference>
<evidence type="ECO:0000256" key="8">
    <source>
        <dbReference type="PROSITE-ProRule" id="PRU00191"/>
    </source>
</evidence>
<keyword evidence="4" id="KW-0418">Kinase</keyword>
<dbReference type="PROSITE" id="PS00109">
    <property type="entry name" value="PROTEIN_KINASE_TYR"/>
    <property type="match status" value="1"/>
</dbReference>
<dbReference type="Gene3D" id="1.10.510.10">
    <property type="entry name" value="Transferase(Phosphotransferase) domain 1"/>
    <property type="match status" value="1"/>
</dbReference>
<evidence type="ECO:0000256" key="4">
    <source>
        <dbReference type="ARBA" id="ARBA00022777"/>
    </source>
</evidence>
<dbReference type="InterPro" id="IPR020635">
    <property type="entry name" value="Tyr_kinase_cat_dom"/>
</dbReference>
<dbReference type="InterPro" id="IPR000719">
    <property type="entry name" value="Prot_kinase_dom"/>
</dbReference>
<evidence type="ECO:0000256" key="6">
    <source>
        <dbReference type="ARBA" id="ARBA00023137"/>
    </source>
</evidence>
<proteinExistence type="predicted"/>
<feature type="region of interest" description="Disordered" evidence="9">
    <location>
        <begin position="60"/>
        <end position="119"/>
    </location>
</feature>
<feature type="compositionally biased region" description="Basic and acidic residues" evidence="9">
    <location>
        <begin position="62"/>
        <end position="74"/>
    </location>
</feature>
<feature type="region of interest" description="Disordered" evidence="9">
    <location>
        <begin position="22"/>
        <end position="46"/>
    </location>
</feature>
<keyword evidence="8" id="KW-0727">SH2 domain</keyword>
<dbReference type="Pfam" id="PF07714">
    <property type="entry name" value="PK_Tyr_Ser-Thr"/>
    <property type="match status" value="1"/>
</dbReference>
<keyword evidence="13" id="KW-1185">Reference proteome</keyword>
<organism evidence="12 13">
    <name type="scientific">Caenorhabditis auriculariae</name>
    <dbReference type="NCBI Taxonomy" id="2777116"/>
    <lineage>
        <taxon>Eukaryota</taxon>
        <taxon>Metazoa</taxon>
        <taxon>Ecdysozoa</taxon>
        <taxon>Nematoda</taxon>
        <taxon>Chromadorea</taxon>
        <taxon>Rhabditida</taxon>
        <taxon>Rhabditina</taxon>
        <taxon>Rhabditomorpha</taxon>
        <taxon>Rhabditoidea</taxon>
        <taxon>Rhabditidae</taxon>
        <taxon>Peloderinae</taxon>
        <taxon>Caenorhabditis</taxon>
    </lineage>
</organism>
<sequence length="677" mass="77079">MAMRPDLDDLEEGTCTWALRELQDSEGESSNGSPLKPDRSSEGWGLQKMKEKAFSWILGGGDRLKSGADADPKTSCEPSNLTQKKNISGKLEILEEGGLVANEQDRREDKNGTNDKDKKLTMADQKLNAQTEPMSFQFSDQSSLPPIRRNQEDRADVHEMLVPERPIDDAPNNEDFLAGFIYFHGYLPQYETYRFIRRQGDYLVRKVEDEGKHYIIITVGEKINSDGSDSEEDEKSYGHDDPIRPVNYMVKRNDHGFFIERIMTFDNLEDLLAFYIFYPHKVFPGNCSSLFRLRLRARKQHWEAEHSQRFFLAEIQPSIGLLVTKVAVKALKSDSPNLKALSDELIAEGRLMLDLNHENVLKMIGWMIISQPFMILLEYMPGGSLENFLLDHYSSTTTSQLLNFAFEASKGLQYLDENDIIHRDIAARNCLLNADGKLKLSDFGLSIEGGFYIMEKTEKLPTRYLSPETLSAFVFLIQSDVYTFGILIYEIFTGGSLPYEEFSPVEARKKILAGITNPMKDTQAPKEVQNFVQDRLWPYNPKARADMSEVVTFLGTHLKKSELASSKPESRKNSALPRRRKINRSDVLEDLCPTQEDTAVPQRLRRRQVAPVGVRFATRTRRCRCCERRASRSHFPGDGHRLGVFLFGFVAARKLDLLAHGVVVTCRDVYDAAKPGK</sequence>
<keyword evidence="5" id="KW-0067">ATP-binding</keyword>
<dbReference type="EMBL" id="CAJGYM010000168">
    <property type="protein sequence ID" value="CAD6199331.1"/>
    <property type="molecule type" value="Genomic_DNA"/>
</dbReference>
<dbReference type="CDD" id="cd00192">
    <property type="entry name" value="PTKc"/>
    <property type="match status" value="1"/>
</dbReference>
<evidence type="ECO:0000313" key="13">
    <source>
        <dbReference type="Proteomes" id="UP000835052"/>
    </source>
</evidence>
<dbReference type="InterPro" id="IPR001245">
    <property type="entry name" value="Ser-Thr/Tyr_kinase_cat_dom"/>
</dbReference>
<feature type="domain" description="SH2" evidence="10">
    <location>
        <begin position="182"/>
        <end position="275"/>
    </location>
</feature>
<dbReference type="Proteomes" id="UP000835052">
    <property type="component" value="Unassembled WGS sequence"/>
</dbReference>
<evidence type="ECO:0000259" key="10">
    <source>
        <dbReference type="PROSITE" id="PS50001"/>
    </source>
</evidence>
<dbReference type="SUPFAM" id="SSF55550">
    <property type="entry name" value="SH2 domain"/>
    <property type="match status" value="1"/>
</dbReference>
<gene>
    <name evidence="12" type="ORF">CAUJ_LOCUS15234</name>
</gene>
<dbReference type="PANTHER" id="PTHR24418">
    <property type="entry name" value="TYROSINE-PROTEIN KINASE"/>
    <property type="match status" value="1"/>
</dbReference>
<dbReference type="Gene3D" id="3.30.505.10">
    <property type="entry name" value="SH2 domain"/>
    <property type="match status" value="1"/>
</dbReference>
<accession>A0A8S1HVG6</accession>
<evidence type="ECO:0000256" key="3">
    <source>
        <dbReference type="ARBA" id="ARBA00022741"/>
    </source>
</evidence>
<feature type="compositionally biased region" description="Basic and acidic residues" evidence="9">
    <location>
        <begin position="103"/>
        <end position="119"/>
    </location>
</feature>
<protein>
    <recommendedName>
        <fullName evidence="1">non-specific protein-tyrosine kinase</fullName>
        <ecNumber evidence="1">2.7.10.2</ecNumber>
    </recommendedName>
</protein>
<name>A0A8S1HVG6_9PELO</name>
<evidence type="ECO:0000256" key="5">
    <source>
        <dbReference type="ARBA" id="ARBA00022840"/>
    </source>
</evidence>
<keyword evidence="3" id="KW-0547">Nucleotide-binding</keyword>
<dbReference type="EC" id="2.7.10.2" evidence="1"/>
<feature type="domain" description="Protein kinase" evidence="11">
    <location>
        <begin position="276"/>
        <end position="554"/>
    </location>
</feature>